<dbReference type="PANTHER" id="PTHR42732">
    <property type="entry name" value="BETA-GALACTOSIDASE"/>
    <property type="match status" value="1"/>
</dbReference>
<sequence length="607" mass="69494">MKDKKRNSAKDAGYLQLNDRPSYSLDGKWGFFADNMGAFGLKRSRNVFEGLNPKLDNRAIEYDVDAFSEISVPGDWNTQEKEYLLFEGFGWYAKRVKLTAKELEAWQNEGRVFLRLDGVNYAVDVWWNGEPIGSAEMPFLPLSFEINPEKLKEENLLVIRVDARRLAHRIPSERYDWFNYGGLIRSVRLVSTPQTFIREASYHQTQILEMNRSGATVEGKCSLFIDGGEDLSECMLRIEIPEIGFFREKKVTKRGMRLKLKDLAVELWEPGSPRLYQAQVTLLKGGEVMDSIAQKIGFKQVEWEGTELRVNRKPFYLKGIALHEERLGAQGGKPRSPRDIRKLIDLAQETGCNFLRLAHYPYDEQWLEECDERGLLVWDEIPVYWEITYKDERTKRLIYDLAVRMVEGSRGHPCILCHALANETWDRPGRKSTMGQAFRAIKKMDPGIPSTAAFNAPYSGKAYDVESVDHSIYEFVDVVGLNEYGGWYSPPLQELPEANIVVGSKPLFVTEFGAAGPLGVSGKEDELWNLDSQKAIYEEQIALFGRCRELSGWTPWALKDFRSTLRANGFQKGWNRKGLVGPNGEKKPVFEVVTREFSQKETFPEKA</sequence>
<comment type="caution">
    <text evidence="7">The sequence shown here is derived from an EMBL/GenBank/DDBJ whole genome shotgun (WGS) entry which is preliminary data.</text>
</comment>
<dbReference type="RefSeq" id="WP_185694426.1">
    <property type="nucleotide sequence ID" value="NZ_JACHVA010000133.1"/>
</dbReference>
<dbReference type="GO" id="GO:0004553">
    <property type="term" value="F:hydrolase activity, hydrolyzing O-glycosyl compounds"/>
    <property type="evidence" value="ECO:0007669"/>
    <property type="project" value="InterPro"/>
</dbReference>
<evidence type="ECO:0000256" key="2">
    <source>
        <dbReference type="ARBA" id="ARBA00022801"/>
    </source>
</evidence>
<feature type="domain" description="Glycoside hydrolase family 2 immunoglobulin-like beta-sandwich" evidence="4">
    <location>
        <begin position="261"/>
        <end position="299"/>
    </location>
</feature>
<proteinExistence type="inferred from homology"/>
<dbReference type="InterPro" id="IPR008979">
    <property type="entry name" value="Galactose-bd-like_sf"/>
</dbReference>
<dbReference type="Gene3D" id="2.60.40.10">
    <property type="entry name" value="Immunoglobulins"/>
    <property type="match status" value="1"/>
</dbReference>
<evidence type="ECO:0000259" key="6">
    <source>
        <dbReference type="Pfam" id="PF02837"/>
    </source>
</evidence>
<keyword evidence="8" id="KW-1185">Reference proteome</keyword>
<organism evidence="7 8">
    <name type="scientific">Puniceicoccus vermicola</name>
    <dbReference type="NCBI Taxonomy" id="388746"/>
    <lineage>
        <taxon>Bacteria</taxon>
        <taxon>Pseudomonadati</taxon>
        <taxon>Verrucomicrobiota</taxon>
        <taxon>Opitutia</taxon>
        <taxon>Puniceicoccales</taxon>
        <taxon>Puniceicoccaceae</taxon>
        <taxon>Puniceicoccus</taxon>
    </lineage>
</organism>
<dbReference type="EMBL" id="JACHVA010000133">
    <property type="protein sequence ID" value="MBC2603808.1"/>
    <property type="molecule type" value="Genomic_DNA"/>
</dbReference>
<name>A0A7X1B3E6_9BACT</name>
<dbReference type="SUPFAM" id="SSF51445">
    <property type="entry name" value="(Trans)glycosidases"/>
    <property type="match status" value="1"/>
</dbReference>
<dbReference type="Pfam" id="PF00703">
    <property type="entry name" value="Glyco_hydro_2"/>
    <property type="match status" value="1"/>
</dbReference>
<dbReference type="AlphaFoldDB" id="A0A7X1B3E6"/>
<dbReference type="InterPro" id="IPR036156">
    <property type="entry name" value="Beta-gal/glucu_dom_sf"/>
</dbReference>
<keyword evidence="3" id="KW-0326">Glycosidase</keyword>
<dbReference type="InterPro" id="IPR006103">
    <property type="entry name" value="Glyco_hydro_2_cat"/>
</dbReference>
<dbReference type="InterPro" id="IPR006101">
    <property type="entry name" value="Glyco_hydro_2"/>
</dbReference>
<dbReference type="GO" id="GO:0005975">
    <property type="term" value="P:carbohydrate metabolic process"/>
    <property type="evidence" value="ECO:0007669"/>
    <property type="project" value="InterPro"/>
</dbReference>
<protein>
    <recommendedName>
        <fullName evidence="9">Beta-glucuronidase</fullName>
    </recommendedName>
</protein>
<evidence type="ECO:0000313" key="8">
    <source>
        <dbReference type="Proteomes" id="UP000525652"/>
    </source>
</evidence>
<evidence type="ECO:0000259" key="4">
    <source>
        <dbReference type="Pfam" id="PF00703"/>
    </source>
</evidence>
<reference evidence="7 8" key="1">
    <citation type="submission" date="2020-07" db="EMBL/GenBank/DDBJ databases">
        <authorList>
            <person name="Feng X."/>
        </authorList>
    </citation>
    <scope>NUCLEOTIDE SEQUENCE [LARGE SCALE GENOMIC DNA]</scope>
    <source>
        <strain evidence="7 8">JCM14086</strain>
    </source>
</reference>
<dbReference type="InterPro" id="IPR006102">
    <property type="entry name" value="Ig-like_GH2"/>
</dbReference>
<dbReference type="PANTHER" id="PTHR42732:SF1">
    <property type="entry name" value="BETA-MANNOSIDASE"/>
    <property type="match status" value="1"/>
</dbReference>
<keyword evidence="2" id="KW-0378">Hydrolase</keyword>
<evidence type="ECO:0000313" key="7">
    <source>
        <dbReference type="EMBL" id="MBC2603808.1"/>
    </source>
</evidence>
<evidence type="ECO:0000256" key="1">
    <source>
        <dbReference type="ARBA" id="ARBA00007401"/>
    </source>
</evidence>
<dbReference type="Gene3D" id="2.60.120.260">
    <property type="entry name" value="Galactose-binding domain-like"/>
    <property type="match status" value="1"/>
</dbReference>
<evidence type="ECO:0000259" key="5">
    <source>
        <dbReference type="Pfam" id="PF02836"/>
    </source>
</evidence>
<dbReference type="SUPFAM" id="SSF49303">
    <property type="entry name" value="beta-Galactosidase/glucuronidase domain"/>
    <property type="match status" value="1"/>
</dbReference>
<comment type="similarity">
    <text evidence="1">Belongs to the glycosyl hydrolase 2 family.</text>
</comment>
<gene>
    <name evidence="7" type="ORF">H5P30_18675</name>
</gene>
<dbReference type="PRINTS" id="PR00132">
    <property type="entry name" value="GLHYDRLASE2"/>
</dbReference>
<dbReference type="InterPro" id="IPR051913">
    <property type="entry name" value="GH2_Domain-Containing"/>
</dbReference>
<dbReference type="Pfam" id="PF02837">
    <property type="entry name" value="Glyco_hydro_2_N"/>
    <property type="match status" value="1"/>
</dbReference>
<dbReference type="Proteomes" id="UP000525652">
    <property type="component" value="Unassembled WGS sequence"/>
</dbReference>
<evidence type="ECO:0008006" key="9">
    <source>
        <dbReference type="Google" id="ProtNLM"/>
    </source>
</evidence>
<evidence type="ECO:0000256" key="3">
    <source>
        <dbReference type="ARBA" id="ARBA00023295"/>
    </source>
</evidence>
<dbReference type="InterPro" id="IPR006104">
    <property type="entry name" value="Glyco_hydro_2_N"/>
</dbReference>
<dbReference type="InterPro" id="IPR017853">
    <property type="entry name" value="GH"/>
</dbReference>
<dbReference type="InterPro" id="IPR013783">
    <property type="entry name" value="Ig-like_fold"/>
</dbReference>
<accession>A0A7X1B3E6</accession>
<dbReference type="SUPFAM" id="SSF49785">
    <property type="entry name" value="Galactose-binding domain-like"/>
    <property type="match status" value="1"/>
</dbReference>
<feature type="domain" description="Glycoside hydrolase family 2 catalytic" evidence="5">
    <location>
        <begin position="304"/>
        <end position="530"/>
    </location>
</feature>
<dbReference type="Gene3D" id="3.20.20.80">
    <property type="entry name" value="Glycosidases"/>
    <property type="match status" value="1"/>
</dbReference>
<feature type="domain" description="Glycosyl hydrolases family 2 sugar binding" evidence="6">
    <location>
        <begin position="60"/>
        <end position="193"/>
    </location>
</feature>
<dbReference type="Pfam" id="PF02836">
    <property type="entry name" value="Glyco_hydro_2_C"/>
    <property type="match status" value="1"/>
</dbReference>